<accession>A0A1T5EF69</accession>
<feature type="compositionally biased region" description="Polar residues" evidence="1">
    <location>
        <begin position="1"/>
        <end position="16"/>
    </location>
</feature>
<proteinExistence type="predicted"/>
<organism evidence="3 4">
    <name type="scientific">Maribacter arcticus</name>
    <dbReference type="NCBI Taxonomy" id="561365"/>
    <lineage>
        <taxon>Bacteria</taxon>
        <taxon>Pseudomonadati</taxon>
        <taxon>Bacteroidota</taxon>
        <taxon>Flavobacteriia</taxon>
        <taxon>Flavobacteriales</taxon>
        <taxon>Flavobacteriaceae</taxon>
        <taxon>Maribacter</taxon>
    </lineage>
</organism>
<evidence type="ECO:0000313" key="3">
    <source>
        <dbReference type="EMBL" id="SKB82623.1"/>
    </source>
</evidence>
<feature type="region of interest" description="Disordered" evidence="1">
    <location>
        <begin position="1"/>
        <end position="24"/>
    </location>
</feature>
<dbReference type="Proteomes" id="UP000190339">
    <property type="component" value="Unassembled WGS sequence"/>
</dbReference>
<name>A0A1T5EF69_9FLAO</name>
<evidence type="ECO:0000313" key="4">
    <source>
        <dbReference type="Proteomes" id="UP000190339"/>
    </source>
</evidence>
<evidence type="ECO:0000256" key="1">
    <source>
        <dbReference type="SAM" id="MobiDB-lite"/>
    </source>
</evidence>
<dbReference type="AlphaFoldDB" id="A0A1T5EF69"/>
<evidence type="ECO:0000259" key="2">
    <source>
        <dbReference type="Pfam" id="PF20285"/>
    </source>
</evidence>
<dbReference type="RefSeq" id="WP_079514233.1">
    <property type="nucleotide sequence ID" value="NZ_FUYL01000012.1"/>
</dbReference>
<sequence>MLKKTNQNNANISGSKNKIIGGDDNSQTNNYLGSNGKLSSLFEKLKGSVDNSEEIEKISNNLKRYTTRRDTIGLEQKLINADKSYLYEDFAWLKQEFHKKLVYYQNYEPAQEIFAFILAIVLEKYINLIKPMLREGIAEREILATISNDVVKPILDLIESEGCDDIIGLSSTEIQGMFHYLTGNCHINWKV</sequence>
<dbReference type="STRING" id="561365.SAMN05660866_03503"/>
<gene>
    <name evidence="3" type="ORF">SAMN05660866_03503</name>
</gene>
<dbReference type="EMBL" id="FUYL01000012">
    <property type="protein sequence ID" value="SKB82623.1"/>
    <property type="molecule type" value="Genomic_DNA"/>
</dbReference>
<feature type="domain" description="ABC-three component systems C-terminal" evidence="2">
    <location>
        <begin position="73"/>
        <end position="189"/>
    </location>
</feature>
<protein>
    <recommendedName>
        <fullName evidence="2">ABC-three component systems C-terminal domain-containing protein</fullName>
    </recommendedName>
</protein>
<reference evidence="4" key="1">
    <citation type="submission" date="2017-02" db="EMBL/GenBank/DDBJ databases">
        <authorList>
            <person name="Varghese N."/>
            <person name="Submissions S."/>
        </authorList>
    </citation>
    <scope>NUCLEOTIDE SEQUENCE [LARGE SCALE GENOMIC DNA]</scope>
    <source>
        <strain evidence="4">DSM 23546</strain>
    </source>
</reference>
<dbReference type="InterPro" id="IPR046911">
    <property type="entry name" value="ABC-3C_CTD9"/>
</dbReference>
<keyword evidence="4" id="KW-1185">Reference proteome</keyword>
<dbReference type="OrthoDB" id="9088658at2"/>
<dbReference type="Pfam" id="PF20285">
    <property type="entry name" value="CTD9"/>
    <property type="match status" value="1"/>
</dbReference>